<gene>
    <name evidence="1" type="ORF">DPX16_17812</name>
</gene>
<evidence type="ECO:0000313" key="1">
    <source>
        <dbReference type="EMBL" id="ROL45696.1"/>
    </source>
</evidence>
<reference evidence="1 2" key="1">
    <citation type="submission" date="2018-10" db="EMBL/GenBank/DDBJ databases">
        <title>Genome assembly for a Yunnan-Guizhou Plateau 3E fish, Anabarilius grahami (Regan), and its evolutionary and genetic applications.</title>
        <authorList>
            <person name="Jiang W."/>
        </authorList>
    </citation>
    <scope>NUCLEOTIDE SEQUENCE [LARGE SCALE GENOMIC DNA]</scope>
    <source>
        <strain evidence="1">AG-KIZ</strain>
        <tissue evidence="1">Muscle</tissue>
    </source>
</reference>
<name>A0A3N0YHF9_ANAGA</name>
<organism evidence="1 2">
    <name type="scientific">Anabarilius grahami</name>
    <name type="common">Kanglang fish</name>
    <name type="synonym">Barilius grahami</name>
    <dbReference type="NCBI Taxonomy" id="495550"/>
    <lineage>
        <taxon>Eukaryota</taxon>
        <taxon>Metazoa</taxon>
        <taxon>Chordata</taxon>
        <taxon>Craniata</taxon>
        <taxon>Vertebrata</taxon>
        <taxon>Euteleostomi</taxon>
        <taxon>Actinopterygii</taxon>
        <taxon>Neopterygii</taxon>
        <taxon>Teleostei</taxon>
        <taxon>Ostariophysi</taxon>
        <taxon>Cypriniformes</taxon>
        <taxon>Xenocyprididae</taxon>
        <taxon>Xenocypridinae</taxon>
        <taxon>Xenocypridinae incertae sedis</taxon>
        <taxon>Anabarilius</taxon>
    </lineage>
</organism>
<keyword evidence="2" id="KW-1185">Reference proteome</keyword>
<accession>A0A3N0YHF9</accession>
<proteinExistence type="predicted"/>
<dbReference type="AlphaFoldDB" id="A0A3N0YHF9"/>
<evidence type="ECO:0000313" key="2">
    <source>
        <dbReference type="Proteomes" id="UP000281406"/>
    </source>
</evidence>
<protein>
    <submittedName>
        <fullName evidence="1">Uncharacterized protein</fullName>
    </submittedName>
</protein>
<dbReference type="Proteomes" id="UP000281406">
    <property type="component" value="Unassembled WGS sequence"/>
</dbReference>
<dbReference type="EMBL" id="RJVU01042551">
    <property type="protein sequence ID" value="ROL45696.1"/>
    <property type="molecule type" value="Genomic_DNA"/>
</dbReference>
<sequence length="99" mass="11033">MFADVHLAQLELRASEPSQVCEVADIASYFTVYIWFDHPPPQTHLINPSCHHYHSLSRCQTSLSTSGLTIHPPKRTSSILRVIITTVSLVAKVSCDTQT</sequence>
<comment type="caution">
    <text evidence="1">The sequence shown here is derived from an EMBL/GenBank/DDBJ whole genome shotgun (WGS) entry which is preliminary data.</text>
</comment>